<reference evidence="2" key="1">
    <citation type="submission" date="2020-05" db="EMBL/GenBank/DDBJ databases">
        <authorList>
            <person name="Zhu T."/>
            <person name="Keshari N."/>
            <person name="Lu X."/>
        </authorList>
    </citation>
    <scope>NUCLEOTIDE SEQUENCE</scope>
    <source>
        <strain evidence="2">NK1-12</strain>
    </source>
</reference>
<proteinExistence type="predicted"/>
<name>A0AA96WAI3_9CYAN</name>
<evidence type="ECO:0000313" key="2">
    <source>
        <dbReference type="EMBL" id="WNZ21489.1"/>
    </source>
</evidence>
<accession>A0AA96WAI3</accession>
<dbReference type="RefSeq" id="WP_316432735.1">
    <property type="nucleotide sequence ID" value="NZ_CP053586.1"/>
</dbReference>
<feature type="compositionally biased region" description="Pro residues" evidence="1">
    <location>
        <begin position="572"/>
        <end position="584"/>
    </location>
</feature>
<dbReference type="EMBL" id="CP053586">
    <property type="protein sequence ID" value="WNZ21489.1"/>
    <property type="molecule type" value="Genomic_DNA"/>
</dbReference>
<organism evidence="2">
    <name type="scientific">Leptolyngbya sp. NK1-12</name>
    <dbReference type="NCBI Taxonomy" id="2547451"/>
    <lineage>
        <taxon>Bacteria</taxon>
        <taxon>Bacillati</taxon>
        <taxon>Cyanobacteriota</taxon>
        <taxon>Cyanophyceae</taxon>
        <taxon>Leptolyngbyales</taxon>
        <taxon>Leptolyngbyaceae</taxon>
        <taxon>Leptolyngbya group</taxon>
        <taxon>Leptolyngbya</taxon>
    </lineage>
</organism>
<evidence type="ECO:0000256" key="1">
    <source>
        <dbReference type="SAM" id="MobiDB-lite"/>
    </source>
</evidence>
<dbReference type="AlphaFoldDB" id="A0AA96WAI3"/>
<protein>
    <submittedName>
        <fullName evidence="2">DUF3352 domain-containing protein</fullName>
    </submittedName>
</protein>
<dbReference type="InterPro" id="IPR021787">
    <property type="entry name" value="DUF3352"/>
</dbReference>
<feature type="compositionally biased region" description="Polar residues" evidence="1">
    <location>
        <begin position="586"/>
        <end position="595"/>
    </location>
</feature>
<feature type="region of interest" description="Disordered" evidence="1">
    <location>
        <begin position="569"/>
        <end position="595"/>
    </location>
</feature>
<dbReference type="Pfam" id="PF11832">
    <property type="entry name" value="DUF3352"/>
    <property type="match status" value="1"/>
</dbReference>
<sequence length="595" mass="64021">MVEKLFKRKPALLLTLGSAAGFLIGGVVAWSLLQRRPTLVGMPSGAAIIPQEAVMTVSVSTDRGQWQQLRRFGTPASQAAFDKQLAQLRDRLLIANGMNYQRDIQPWVGSEITAAFLLPAIEANGQDKAIQPYNPDALTAAEQATVMVLPIADAGKAQQLLASPKVAATQDWVDRDYKGVKIREVHGQTEKAYAAAVVDNQFVVVANDSKAVERVIDTAKGKPSVAQTPGYGQALNHITAANPFMQLYVNIPVATALTANNASQPIPPQVLAPLKSNQGLAATVSLESEGMRIQSVSWLAANQKARFKVTNNAERMPLLLPSDALLVASGGNLKQLWQNYTQQPNDVPRLGFFDPETLRRGVNNLTGLDLDQDLIAWMTGEYALAVISSPAGNAANADKTTATKAGIVLLAQTSDRKAAEQTFKKLDELMKTRYRFQVSETQVEGKPAISWVSPFTALKVTHGWLDGNVAYLAIGSDLATTIVPAPDQPLVEHPLFRQTSSTELNPNNGQFFLEVDRLTNANTNLPLPTLPPEQQVFLDAIRAIGITAALQDGRTTRYDAHVLLRKGNAPGALPPPAPINPPLPGSSETPTSPAQ</sequence>
<gene>
    <name evidence="2" type="ORF">HJG54_00490</name>
</gene>